<dbReference type="InterPro" id="IPR013083">
    <property type="entry name" value="Znf_RING/FYVE/PHD"/>
</dbReference>
<dbReference type="Gene3D" id="3.30.40.10">
    <property type="entry name" value="Zinc/RING finger domain, C3HC4 (zinc finger)"/>
    <property type="match status" value="1"/>
</dbReference>
<organism evidence="5 6">
    <name type="scientific">Saponaria officinalis</name>
    <name type="common">Common soapwort</name>
    <name type="synonym">Lychnis saponaria</name>
    <dbReference type="NCBI Taxonomy" id="3572"/>
    <lineage>
        <taxon>Eukaryota</taxon>
        <taxon>Viridiplantae</taxon>
        <taxon>Streptophyta</taxon>
        <taxon>Embryophyta</taxon>
        <taxon>Tracheophyta</taxon>
        <taxon>Spermatophyta</taxon>
        <taxon>Magnoliopsida</taxon>
        <taxon>eudicotyledons</taxon>
        <taxon>Gunneridae</taxon>
        <taxon>Pentapetalae</taxon>
        <taxon>Caryophyllales</taxon>
        <taxon>Caryophyllaceae</taxon>
        <taxon>Caryophylleae</taxon>
        <taxon>Saponaria</taxon>
    </lineage>
</organism>
<sequence length="156" mass="18604">GERLREALHQQKNQQIALLFNEYHSKTLELLRKKEQELEKLKEKTKLLEEYLKKKQDEVQLWQIVAREKEEMIMELCKFVSEKDDDRNDDAESVCDCESLNNARRDQECKWCNREEMCVVFLPCRHVCCCKQCELLLEFCPVCQSVKQGCLEILLS</sequence>
<comment type="caution">
    <text evidence="5">The sequence shown here is derived from an EMBL/GenBank/DDBJ whole genome shotgun (WGS) entry which is preliminary data.</text>
</comment>
<evidence type="ECO:0000256" key="4">
    <source>
        <dbReference type="SAM" id="Coils"/>
    </source>
</evidence>
<protein>
    <recommendedName>
        <fullName evidence="7">RING-type domain-containing protein</fullName>
    </recommendedName>
</protein>
<name>A0AAW1M6H0_SAPOF</name>
<evidence type="ECO:0000313" key="6">
    <source>
        <dbReference type="Proteomes" id="UP001443914"/>
    </source>
</evidence>
<dbReference type="GO" id="GO:0008270">
    <property type="term" value="F:zinc ion binding"/>
    <property type="evidence" value="ECO:0007669"/>
    <property type="project" value="UniProtKB-KW"/>
</dbReference>
<dbReference type="PANTHER" id="PTHR42647">
    <property type="entry name" value="SBP (S-RIBONUCLEASE BINDING PROTEIN) FAMILY PROTEIN"/>
    <property type="match status" value="1"/>
</dbReference>
<dbReference type="Proteomes" id="UP001443914">
    <property type="component" value="Unassembled WGS sequence"/>
</dbReference>
<evidence type="ECO:0008006" key="7">
    <source>
        <dbReference type="Google" id="ProtNLM"/>
    </source>
</evidence>
<dbReference type="Pfam" id="PF13920">
    <property type="entry name" value="zf-C3HC4_3"/>
    <property type="match status" value="1"/>
</dbReference>
<accession>A0AAW1M6H0</accession>
<keyword evidence="3" id="KW-0862">Zinc</keyword>
<dbReference type="GO" id="GO:0004842">
    <property type="term" value="F:ubiquitin-protein transferase activity"/>
    <property type="evidence" value="ECO:0007669"/>
    <property type="project" value="TreeGrafter"/>
</dbReference>
<gene>
    <name evidence="5" type="ORF">RND81_03G006500</name>
</gene>
<evidence type="ECO:0000313" key="5">
    <source>
        <dbReference type="EMBL" id="KAK9740037.1"/>
    </source>
</evidence>
<evidence type="ECO:0000256" key="2">
    <source>
        <dbReference type="ARBA" id="ARBA00022771"/>
    </source>
</evidence>
<evidence type="ECO:0000256" key="1">
    <source>
        <dbReference type="ARBA" id="ARBA00022723"/>
    </source>
</evidence>
<keyword evidence="1" id="KW-0479">Metal-binding</keyword>
<feature type="non-terminal residue" evidence="5">
    <location>
        <position position="1"/>
    </location>
</feature>
<evidence type="ECO:0000256" key="3">
    <source>
        <dbReference type="ARBA" id="ARBA00022833"/>
    </source>
</evidence>
<dbReference type="EMBL" id="JBDFQZ010000003">
    <property type="protein sequence ID" value="KAK9740037.1"/>
    <property type="molecule type" value="Genomic_DNA"/>
</dbReference>
<keyword evidence="4" id="KW-0175">Coiled coil</keyword>
<keyword evidence="2" id="KW-0863">Zinc-finger</keyword>
<dbReference type="AlphaFoldDB" id="A0AAW1M6H0"/>
<keyword evidence="6" id="KW-1185">Reference proteome</keyword>
<dbReference type="PIRSF" id="PIRSF036836">
    <property type="entry name" value="RNase_bind_SBP1"/>
    <property type="match status" value="1"/>
</dbReference>
<dbReference type="PANTHER" id="PTHR42647:SF71">
    <property type="entry name" value="E3 UBIQUITIN-PROTEIN LIGASE BOI"/>
    <property type="match status" value="1"/>
</dbReference>
<feature type="coiled-coil region" evidence="4">
    <location>
        <begin position="24"/>
        <end position="58"/>
    </location>
</feature>
<proteinExistence type="predicted"/>
<reference evidence="5" key="1">
    <citation type="submission" date="2024-03" db="EMBL/GenBank/DDBJ databases">
        <title>WGS assembly of Saponaria officinalis var. Norfolk2.</title>
        <authorList>
            <person name="Jenkins J."/>
            <person name="Shu S."/>
            <person name="Grimwood J."/>
            <person name="Barry K."/>
            <person name="Goodstein D."/>
            <person name="Schmutz J."/>
            <person name="Leebens-Mack J."/>
            <person name="Osbourn A."/>
        </authorList>
    </citation>
    <scope>NUCLEOTIDE SEQUENCE [LARGE SCALE GENOMIC DNA]</scope>
    <source>
        <strain evidence="5">JIC</strain>
    </source>
</reference>